<dbReference type="InterPro" id="IPR003583">
    <property type="entry name" value="Hlx-hairpin-Hlx_DNA-bd_motif"/>
</dbReference>
<dbReference type="GO" id="GO:0016787">
    <property type="term" value="F:hydrolase activity"/>
    <property type="evidence" value="ECO:0007669"/>
    <property type="project" value="UniProtKB-KW"/>
</dbReference>
<comment type="function">
    <text evidence="6">The RuvA-RuvB-RuvC complex processes Holliday junction (HJ) DNA during genetic recombination and DNA repair, while the RuvA-RuvB complex plays an important role in the rescue of blocked DNA replication forks via replication fork reversal (RFR). RuvA specifically binds to HJ cruciform DNA, conferring on it an open structure. The RuvB hexamer acts as an ATP-dependent pump, pulling dsDNA into and through the RuvAB complex. HJ branch migration allows RuvC to scan DNA until it finds its consensus sequence, where it cleaves and resolves the cruciform DNA.</text>
</comment>
<dbReference type="Pfam" id="PF07499">
    <property type="entry name" value="RuvA_C"/>
    <property type="match status" value="1"/>
</dbReference>
<name>C4FHS7_9AQUI</name>
<dbReference type="HAMAP" id="MF_00031">
    <property type="entry name" value="DNA_HJ_migration_RuvA"/>
    <property type="match status" value="1"/>
</dbReference>
<dbReference type="GO" id="GO:0006310">
    <property type="term" value="P:DNA recombination"/>
    <property type="evidence" value="ECO:0007669"/>
    <property type="project" value="UniProtKB-UniRule"/>
</dbReference>
<dbReference type="NCBIfam" id="TIGR00084">
    <property type="entry name" value="ruvA"/>
    <property type="match status" value="1"/>
</dbReference>
<dbReference type="GO" id="GO:0005524">
    <property type="term" value="F:ATP binding"/>
    <property type="evidence" value="ECO:0007669"/>
    <property type="project" value="InterPro"/>
</dbReference>
<keyword evidence="8" id="KW-0547">Nucleotide-binding</keyword>
<dbReference type="GO" id="GO:0009379">
    <property type="term" value="C:Holliday junction helicase complex"/>
    <property type="evidence" value="ECO:0007669"/>
    <property type="project" value="InterPro"/>
</dbReference>
<evidence type="ECO:0000256" key="4">
    <source>
        <dbReference type="ARBA" id="ARBA00023172"/>
    </source>
</evidence>
<keyword evidence="8" id="KW-0347">Helicase</keyword>
<dbReference type="Gene3D" id="1.10.150.20">
    <property type="entry name" value="5' to 3' exonuclease, C-terminal subdomain"/>
    <property type="match status" value="1"/>
</dbReference>
<organism evidence="8 9">
    <name type="scientific">Sulfurihydrogenibium yellowstonense SS-5</name>
    <dbReference type="NCBI Taxonomy" id="432331"/>
    <lineage>
        <taxon>Bacteria</taxon>
        <taxon>Pseudomonadati</taxon>
        <taxon>Aquificota</taxon>
        <taxon>Aquificia</taxon>
        <taxon>Aquificales</taxon>
        <taxon>Hydrogenothermaceae</taxon>
        <taxon>Sulfurihydrogenibium</taxon>
    </lineage>
</organism>
<keyword evidence="5 6" id="KW-0234">DNA repair</keyword>
<evidence type="ECO:0000256" key="2">
    <source>
        <dbReference type="ARBA" id="ARBA00022763"/>
    </source>
</evidence>
<dbReference type="GO" id="GO:0048476">
    <property type="term" value="C:Holliday junction resolvase complex"/>
    <property type="evidence" value="ECO:0007669"/>
    <property type="project" value="UniProtKB-UniRule"/>
</dbReference>
<dbReference type="SUPFAM" id="SSF46929">
    <property type="entry name" value="DNA helicase RuvA subunit, C-terminal domain"/>
    <property type="match status" value="1"/>
</dbReference>
<dbReference type="SMART" id="SM00278">
    <property type="entry name" value="HhH1"/>
    <property type="match status" value="2"/>
</dbReference>
<dbReference type="InterPro" id="IPR013849">
    <property type="entry name" value="DNA_helicase_Holl-junc_RuvA_I"/>
</dbReference>
<dbReference type="SUPFAM" id="SSF47781">
    <property type="entry name" value="RuvA domain 2-like"/>
    <property type="match status" value="1"/>
</dbReference>
<keyword evidence="1 6" id="KW-0963">Cytoplasm</keyword>
<keyword evidence="9" id="KW-1185">Reference proteome</keyword>
<reference evidence="8 9" key="1">
    <citation type="submission" date="2009-04" db="EMBL/GenBank/DDBJ databases">
        <authorList>
            <person name="Reysenbach A.-L."/>
            <person name="Heidelberg J.F."/>
            <person name="Nelson W.C."/>
        </authorList>
    </citation>
    <scope>NUCLEOTIDE SEQUENCE [LARGE SCALE GENOMIC DNA]</scope>
    <source>
        <strain evidence="8 9">SS-5</strain>
    </source>
</reference>
<dbReference type="InterPro" id="IPR000085">
    <property type="entry name" value="RuvA"/>
</dbReference>
<dbReference type="Proteomes" id="UP000005540">
    <property type="component" value="Unassembled WGS sequence"/>
</dbReference>
<dbReference type="CDD" id="cd14332">
    <property type="entry name" value="UBA_RuvA_C"/>
    <property type="match status" value="1"/>
</dbReference>
<comment type="subcellular location">
    <subcellularLocation>
        <location evidence="6">Cytoplasm</location>
    </subcellularLocation>
</comment>
<dbReference type="Pfam" id="PF01330">
    <property type="entry name" value="RuvA_N"/>
    <property type="match status" value="1"/>
</dbReference>
<protein>
    <recommendedName>
        <fullName evidence="6">Holliday junction branch migration complex subunit RuvA</fullName>
    </recommendedName>
</protein>
<evidence type="ECO:0000313" key="9">
    <source>
        <dbReference type="Proteomes" id="UP000005540"/>
    </source>
</evidence>
<dbReference type="AlphaFoldDB" id="C4FHS7"/>
<comment type="subunit">
    <text evidence="6">Homotetramer. Forms an RuvA(8)-RuvB(12)-Holliday junction (HJ) complex. HJ DNA is sandwiched between 2 RuvA tetramers; dsDNA enters through RuvA and exits via RuvB. An RuvB hexamer assembles on each DNA strand where it exits the tetramer. Each RuvB hexamer is contacted by two RuvA subunits (via domain III) on 2 adjacent RuvB subunits; this complex drives branch migration. In the full resolvosome a probable DNA-RuvA(4)-RuvB(12)-RuvC(2) complex forms which resolves the HJ.</text>
</comment>
<dbReference type="GO" id="GO:0006281">
    <property type="term" value="P:DNA repair"/>
    <property type="evidence" value="ECO:0007669"/>
    <property type="project" value="UniProtKB-UniRule"/>
</dbReference>
<dbReference type="Gene3D" id="1.10.8.10">
    <property type="entry name" value="DNA helicase RuvA subunit, C-terminal domain"/>
    <property type="match status" value="1"/>
</dbReference>
<dbReference type="Pfam" id="PF14520">
    <property type="entry name" value="HHH_5"/>
    <property type="match status" value="1"/>
</dbReference>
<evidence type="ECO:0000256" key="3">
    <source>
        <dbReference type="ARBA" id="ARBA00023125"/>
    </source>
</evidence>
<keyword evidence="2 6" id="KW-0227">DNA damage</keyword>
<dbReference type="SUPFAM" id="SSF50249">
    <property type="entry name" value="Nucleic acid-binding proteins"/>
    <property type="match status" value="1"/>
</dbReference>
<feature type="region of interest" description="Domain III" evidence="6">
    <location>
        <begin position="130"/>
        <end position="179"/>
    </location>
</feature>
<dbReference type="OrthoDB" id="5293449at2"/>
<dbReference type="GO" id="GO:0009378">
    <property type="term" value="F:four-way junction helicase activity"/>
    <property type="evidence" value="ECO:0007669"/>
    <property type="project" value="InterPro"/>
</dbReference>
<keyword evidence="8" id="KW-0378">Hydrolase</keyword>
<dbReference type="RefSeq" id="WP_007545501.1">
    <property type="nucleotide sequence ID" value="NZ_ABZS01000006.1"/>
</dbReference>
<proteinExistence type="inferred from homology"/>
<gene>
    <name evidence="6 8" type="primary">ruvA</name>
    <name evidence="8" type="ORF">SULYE_0105</name>
</gene>
<keyword evidence="4 6" id="KW-0233">DNA recombination</keyword>
<evidence type="ECO:0000259" key="7">
    <source>
        <dbReference type="SMART" id="SM00278"/>
    </source>
</evidence>
<evidence type="ECO:0000256" key="1">
    <source>
        <dbReference type="ARBA" id="ARBA00022490"/>
    </source>
</evidence>
<sequence length="179" mass="20239">MFDYIKGKITKKGKNHIVIEKLGFGLLVEVPDSEKFKENIVYTYLLVRQEDVKLLGFVSEEERDLFLKLIQIHGVGVKHALSIISNFSVEEFIEIIENGDVDKLTEIQGIGNKTAQRIIVELKGKIEFSESDELNQLVSALVNLGYDKKESVKVAKKVLKETKDIKEALKKAISILSSF</sequence>
<dbReference type="InterPro" id="IPR012340">
    <property type="entry name" value="NA-bd_OB-fold"/>
</dbReference>
<comment type="domain">
    <text evidence="6">Has three domains with a flexible linker between the domains II and III and assumes an 'L' shape. Domain III is highly mobile and contacts RuvB.</text>
</comment>
<dbReference type="GO" id="GO:0000400">
    <property type="term" value="F:four-way junction DNA binding"/>
    <property type="evidence" value="ECO:0007669"/>
    <property type="project" value="UniProtKB-UniRule"/>
</dbReference>
<feature type="domain" description="Helix-hairpin-helix DNA-binding motif class 1" evidence="7">
    <location>
        <begin position="102"/>
        <end position="121"/>
    </location>
</feature>
<dbReference type="InterPro" id="IPR036267">
    <property type="entry name" value="RuvA_C_sf"/>
</dbReference>
<keyword evidence="3 6" id="KW-0238">DNA-binding</keyword>
<dbReference type="EMBL" id="ABZS01000006">
    <property type="protein sequence ID" value="EEP61367.1"/>
    <property type="molecule type" value="Genomic_DNA"/>
</dbReference>
<feature type="domain" description="Helix-hairpin-helix DNA-binding motif class 1" evidence="7">
    <location>
        <begin position="67"/>
        <end position="86"/>
    </location>
</feature>
<dbReference type="InterPro" id="IPR010994">
    <property type="entry name" value="RuvA_2-like"/>
</dbReference>
<comment type="caution">
    <text evidence="8">The sequence shown here is derived from an EMBL/GenBank/DDBJ whole genome shotgun (WGS) entry which is preliminary data.</text>
</comment>
<comment type="caution">
    <text evidence="6">Lacks conserved residue(s) required for the propagation of feature annotation.</text>
</comment>
<comment type="similarity">
    <text evidence="6">Belongs to the RuvA family.</text>
</comment>
<evidence type="ECO:0000256" key="5">
    <source>
        <dbReference type="ARBA" id="ARBA00023204"/>
    </source>
</evidence>
<keyword evidence="8" id="KW-0067">ATP-binding</keyword>
<evidence type="ECO:0000313" key="8">
    <source>
        <dbReference type="EMBL" id="EEP61367.1"/>
    </source>
</evidence>
<dbReference type="Gene3D" id="2.40.50.140">
    <property type="entry name" value="Nucleic acid-binding proteins"/>
    <property type="match status" value="1"/>
</dbReference>
<dbReference type="InterPro" id="IPR011114">
    <property type="entry name" value="RuvA_C"/>
</dbReference>
<evidence type="ECO:0000256" key="6">
    <source>
        <dbReference type="HAMAP-Rule" id="MF_00031"/>
    </source>
</evidence>
<accession>C4FHS7</accession>
<dbReference type="GO" id="GO:0005737">
    <property type="term" value="C:cytoplasm"/>
    <property type="evidence" value="ECO:0007669"/>
    <property type="project" value="UniProtKB-SubCell"/>
</dbReference>